<organism evidence="5 6">
    <name type="scientific">Tilletia indica</name>
    <dbReference type="NCBI Taxonomy" id="43049"/>
    <lineage>
        <taxon>Eukaryota</taxon>
        <taxon>Fungi</taxon>
        <taxon>Dikarya</taxon>
        <taxon>Basidiomycota</taxon>
        <taxon>Ustilaginomycotina</taxon>
        <taxon>Exobasidiomycetes</taxon>
        <taxon>Tilletiales</taxon>
        <taxon>Tilletiaceae</taxon>
        <taxon>Tilletia</taxon>
    </lineage>
</organism>
<accession>A0A8T8S916</accession>
<evidence type="ECO:0000313" key="5">
    <source>
        <dbReference type="EMBL" id="KAE8235309.1"/>
    </source>
</evidence>
<dbReference type="InterPro" id="IPR036875">
    <property type="entry name" value="Znf_CCHC_sf"/>
</dbReference>
<dbReference type="SUPFAM" id="SSF57756">
    <property type="entry name" value="Retrovirus zinc finger-like domains"/>
    <property type="match status" value="1"/>
</dbReference>
<protein>
    <recommendedName>
        <fullName evidence="4">CCHC-type domain-containing protein</fullName>
    </recommendedName>
</protein>
<feature type="region of interest" description="Disordered" evidence="3">
    <location>
        <begin position="158"/>
        <end position="228"/>
    </location>
</feature>
<dbReference type="PROSITE" id="PS50158">
    <property type="entry name" value="ZF_CCHC"/>
    <property type="match status" value="1"/>
</dbReference>
<evidence type="ECO:0000256" key="3">
    <source>
        <dbReference type="SAM" id="MobiDB-lite"/>
    </source>
</evidence>
<dbReference type="Proteomes" id="UP000077521">
    <property type="component" value="Unassembled WGS sequence"/>
</dbReference>
<feature type="compositionally biased region" description="Basic and acidic residues" evidence="3">
    <location>
        <begin position="158"/>
        <end position="176"/>
    </location>
</feature>
<feature type="non-terminal residue" evidence="5">
    <location>
        <position position="1"/>
    </location>
</feature>
<evidence type="ECO:0000259" key="4">
    <source>
        <dbReference type="PROSITE" id="PS50158"/>
    </source>
</evidence>
<sequence>IEPSVKYSGGPDRKKYEDFVFDMQRVFRSYPIHVPESSKVAVLAGMLTGDALTYFNSKEYYNSDWQTVCEELQARFLPLATPEITWHKFWKVMQYDTSSRQERPITEVIQELEGLQLRIGSSCSSEIMLNRLWGTFSDGMRMAMLQVRADTYDELRENALQTDQRRRQIQENKAERTTQPAPARERPPTDSQKKRTWTASHVMASASNVRPPSSNERRPFRTGATSNRGMKLTADELAQHLREGLCFGCSQPGHSKVNCPEQASASSNHSQVQHILDEDIREDGEGAEAHGVSLVDKPGVKPRDRPGPRALPLKLMIRIGGKLAYTLVDDGCTHNLIKPSFVKLHQLPYNTYRDPLTIK</sequence>
<comment type="caution">
    <text evidence="5">The sequence shown here is derived from an EMBL/GenBank/DDBJ whole genome shotgun (WGS) entry which is preliminary data.</text>
</comment>
<evidence type="ECO:0000313" key="6">
    <source>
        <dbReference type="Proteomes" id="UP000077521"/>
    </source>
</evidence>
<feature type="compositionally biased region" description="Polar residues" evidence="3">
    <location>
        <begin position="205"/>
        <end position="214"/>
    </location>
</feature>
<keyword evidence="2" id="KW-0479">Metal-binding</keyword>
<name>A0A8T8S916_9BASI</name>
<feature type="compositionally biased region" description="Basic and acidic residues" evidence="3">
    <location>
        <begin position="183"/>
        <end position="193"/>
    </location>
</feature>
<keyword evidence="6" id="KW-1185">Reference proteome</keyword>
<dbReference type="EMBL" id="LWDF02002843">
    <property type="protein sequence ID" value="KAE8235309.1"/>
    <property type="molecule type" value="Genomic_DNA"/>
</dbReference>
<dbReference type="AlphaFoldDB" id="A0A8T8S916"/>
<dbReference type="GO" id="GO:0006397">
    <property type="term" value="P:mRNA processing"/>
    <property type="evidence" value="ECO:0007669"/>
    <property type="project" value="UniProtKB-KW"/>
</dbReference>
<reference evidence="5" key="2">
    <citation type="journal article" date="2019" name="IMA Fungus">
        <title>Genome sequencing and comparison of five Tilletia species to identify candidate genes for the detection of regulated species infecting wheat.</title>
        <authorList>
            <person name="Nguyen H.D.T."/>
            <person name="Sultana T."/>
            <person name="Kesanakurti P."/>
            <person name="Hambleton S."/>
        </authorList>
    </citation>
    <scope>NUCLEOTIDE SEQUENCE</scope>
    <source>
        <strain evidence="5">DAOMC 236416</strain>
    </source>
</reference>
<dbReference type="InterPro" id="IPR001878">
    <property type="entry name" value="Znf_CCHC"/>
</dbReference>
<keyword evidence="2" id="KW-0862">Zinc</keyword>
<evidence type="ECO:0000256" key="2">
    <source>
        <dbReference type="PROSITE-ProRule" id="PRU00047"/>
    </source>
</evidence>
<feature type="non-terminal residue" evidence="5">
    <location>
        <position position="359"/>
    </location>
</feature>
<proteinExistence type="predicted"/>
<feature type="domain" description="CCHC-type" evidence="4">
    <location>
        <begin position="246"/>
        <end position="261"/>
    </location>
</feature>
<dbReference type="GO" id="GO:0003676">
    <property type="term" value="F:nucleic acid binding"/>
    <property type="evidence" value="ECO:0007669"/>
    <property type="project" value="InterPro"/>
</dbReference>
<keyword evidence="2" id="KW-0863">Zinc-finger</keyword>
<dbReference type="GO" id="GO:0008270">
    <property type="term" value="F:zinc ion binding"/>
    <property type="evidence" value="ECO:0007669"/>
    <property type="project" value="UniProtKB-KW"/>
</dbReference>
<gene>
    <name evidence="5" type="ORF">A4X13_0g9542</name>
</gene>
<evidence type="ECO:0000256" key="1">
    <source>
        <dbReference type="ARBA" id="ARBA00022664"/>
    </source>
</evidence>
<keyword evidence="1" id="KW-0507">mRNA processing</keyword>
<reference evidence="5" key="1">
    <citation type="submission" date="2016-04" db="EMBL/GenBank/DDBJ databases">
        <authorList>
            <person name="Nguyen H.D."/>
            <person name="Samba Siva P."/>
            <person name="Cullis J."/>
            <person name="Levesque C.A."/>
            <person name="Hambleton S."/>
        </authorList>
    </citation>
    <scope>NUCLEOTIDE SEQUENCE</scope>
    <source>
        <strain evidence="5">DAOMC 236416</strain>
    </source>
</reference>